<feature type="compositionally biased region" description="Low complexity" evidence="1">
    <location>
        <begin position="339"/>
        <end position="349"/>
    </location>
</feature>
<reference evidence="3 4" key="1">
    <citation type="submission" date="2018-05" db="EMBL/GenBank/DDBJ databases">
        <title>Genomic Encyclopedia of Type Strains, Phase IV (KMG-V): Genome sequencing to study the core and pangenomes of soil and plant-associated prokaryotes.</title>
        <authorList>
            <person name="Whitman W."/>
        </authorList>
    </citation>
    <scope>NUCLEOTIDE SEQUENCE [LARGE SCALE GENOMIC DNA]</scope>
    <source>
        <strain evidence="3 4">SCZa-39</strain>
    </source>
</reference>
<dbReference type="RefSeq" id="WP_116612590.1">
    <property type="nucleotide sequence ID" value="NZ_QEOB01000012.1"/>
</dbReference>
<feature type="compositionally biased region" description="Low complexity" evidence="1">
    <location>
        <begin position="267"/>
        <end position="279"/>
    </location>
</feature>
<feature type="region of interest" description="Disordered" evidence="1">
    <location>
        <begin position="264"/>
        <end position="360"/>
    </location>
</feature>
<evidence type="ECO:0000259" key="2">
    <source>
        <dbReference type="Pfam" id="PF07157"/>
    </source>
</evidence>
<comment type="caution">
    <text evidence="3">The sequence shown here is derived from an EMBL/GenBank/DDBJ whole genome shotgun (WGS) entry which is preliminary data.</text>
</comment>
<evidence type="ECO:0000313" key="4">
    <source>
        <dbReference type="Proteomes" id="UP000245712"/>
    </source>
</evidence>
<proteinExistence type="predicted"/>
<name>A0ABX5KHY2_9BURK</name>
<evidence type="ECO:0000313" key="3">
    <source>
        <dbReference type="EMBL" id="PVX80057.1"/>
    </source>
</evidence>
<accession>A0ABX5KHY2</accession>
<evidence type="ECO:0000256" key="1">
    <source>
        <dbReference type="SAM" id="MobiDB-lite"/>
    </source>
</evidence>
<dbReference type="Proteomes" id="UP000245712">
    <property type="component" value="Unassembled WGS sequence"/>
</dbReference>
<dbReference type="EMBL" id="QEOB01000012">
    <property type="protein sequence ID" value="PVX80057.1"/>
    <property type="molecule type" value="Genomic_DNA"/>
</dbReference>
<dbReference type="Pfam" id="PF07157">
    <property type="entry name" value="DNA_circ_N"/>
    <property type="match status" value="1"/>
</dbReference>
<feature type="domain" description="DNA circulation N-terminal" evidence="2">
    <location>
        <begin position="7"/>
        <end position="92"/>
    </location>
</feature>
<feature type="compositionally biased region" description="Gly residues" evidence="1">
    <location>
        <begin position="280"/>
        <end position="338"/>
    </location>
</feature>
<sequence>MSWENNLQTASFRGVQFDVLRTRDARRRSTAHHEYPYIDGADIEDMGAGARRCSLVAVFWGDDYDDRLRTFLQALDTAGSGELIHPVFGSIANAQLDDYEVEHDADNPDHCLVHLRFDESTPSNPFFVKQLPAQQAQSIGALAAAAQSGGFAAFANAIAAVKSGMQELNALRAVVTGTLGAIRTQVQGVIGTALDLINYPQAFAADVMSCLSGIADLRDFDGDTIAAEWKGLASQFSTIVELPSSINDGTASVDTATGVMSVGVGGSSSSTTTTSSGSGSSSGGGSSGGGSSSGGSSGDGTSAGGTSGTGSSGSGSSGSGSSGSGSSGSGSSGSGSSGGSSSDGSSSGSGSSGGGATPGNSIAGGTAMPLVPAAVVVTGASGYDAASTVPASFSPAGANEADVALVETVVRLAAALQLAQTASDILIAEYDDPTLSPPDIEQIVSDTRTAIEATIVQHRSVYATPTALPIVDALKSIALAVQTAGINAIEAQPALTTRAVDAPANLTLLAFQWYGDYTRADELARLNPSIRNPNFVLPGTVLNAYAS</sequence>
<dbReference type="InterPro" id="IPR009826">
    <property type="entry name" value="DNA_circ_N"/>
</dbReference>
<keyword evidence="4" id="KW-1185">Reference proteome</keyword>
<gene>
    <name evidence="3" type="ORF">C7402_112244</name>
</gene>
<organism evidence="3 4">
    <name type="scientific">Paraburkholderia unamae</name>
    <dbReference type="NCBI Taxonomy" id="219649"/>
    <lineage>
        <taxon>Bacteria</taxon>
        <taxon>Pseudomonadati</taxon>
        <taxon>Pseudomonadota</taxon>
        <taxon>Betaproteobacteria</taxon>
        <taxon>Burkholderiales</taxon>
        <taxon>Burkholderiaceae</taxon>
        <taxon>Paraburkholderia</taxon>
    </lineage>
</organism>
<protein>
    <submittedName>
        <fullName evidence="3">Prophage DNA circulation protein</fullName>
    </submittedName>
</protein>